<dbReference type="GO" id="GO:0003677">
    <property type="term" value="F:DNA binding"/>
    <property type="evidence" value="ECO:0007669"/>
    <property type="project" value="InterPro"/>
</dbReference>
<dbReference type="InterPro" id="IPR046955">
    <property type="entry name" value="PHR1-like"/>
</dbReference>
<dbReference type="Proteomes" id="UP000828251">
    <property type="component" value="Unassembled WGS sequence"/>
</dbReference>
<sequence length="422" mass="47206">MHCESDDFGITIEQLELQFLSDELDIAITDHGENPRLDEIYETCPPSSAKPTVELKCNQNTNSVSPTIDGPAMSGAAAAVLKPRMRWTPELHERFVEAVNQLHGPEKATAKGVLKLMNVEGLTIYHVKNHLQKYRLAKYIPEKKEERKTSSSSEEKKSASSSNESDGKKRGGMHITEALRMQMEVQKQLHEQLEVVIMFVAESTKVASVTHRRTCKVIMAIGLKTMATTVAVFGILSLLFGVIAENKKPAFGNPEIQTSPLRVICNYPSDPTVVLGFLSIASLTTSVVLGYYSLFYPYNSTSVPYYVFFRSVPFFVFFLITMGLSMLGEGMLTWVTITELLHLTNNVHKDMKTTCPTAKTGLFGGAAFMALNASLFWLICLMLADDVRKDYFVEQGDSKAQVFITDDDDKKKQQSQYEEIMY</sequence>
<feature type="transmembrane region" description="Helical" evidence="8">
    <location>
        <begin position="221"/>
        <end position="244"/>
    </location>
</feature>
<dbReference type="InterPro" id="IPR009606">
    <property type="entry name" value="DEAL/Modifying_wall_lignin1/2"/>
</dbReference>
<dbReference type="InterPro" id="IPR001005">
    <property type="entry name" value="SANT/Myb"/>
</dbReference>
<dbReference type="Pfam" id="PF14379">
    <property type="entry name" value="Myb_CC_LHEQLE"/>
    <property type="match status" value="1"/>
</dbReference>
<evidence type="ECO:0000256" key="1">
    <source>
        <dbReference type="ARBA" id="ARBA00004123"/>
    </source>
</evidence>
<evidence type="ECO:0000256" key="4">
    <source>
        <dbReference type="ARBA" id="ARBA00023054"/>
    </source>
</evidence>
<comment type="subcellular location">
    <subcellularLocation>
        <location evidence="1">Nucleus</location>
    </subcellularLocation>
</comment>
<dbReference type="PROSITE" id="PS51294">
    <property type="entry name" value="HTH_MYB"/>
    <property type="match status" value="1"/>
</dbReference>
<dbReference type="OrthoDB" id="1931917at2759"/>
<keyword evidence="8" id="KW-0472">Membrane</keyword>
<name>A0A9D3ZMW5_9ROSI</name>
<comment type="caution">
    <text evidence="10">The sequence shown here is derived from an EMBL/GenBank/DDBJ whole genome shotgun (WGS) entry which is preliminary data.</text>
</comment>
<evidence type="ECO:0000259" key="9">
    <source>
        <dbReference type="PROSITE" id="PS51294"/>
    </source>
</evidence>
<dbReference type="GO" id="GO:0003700">
    <property type="term" value="F:DNA-binding transcription factor activity"/>
    <property type="evidence" value="ECO:0007669"/>
    <property type="project" value="InterPro"/>
</dbReference>
<feature type="region of interest" description="Disordered" evidence="7">
    <location>
        <begin position="143"/>
        <end position="171"/>
    </location>
</feature>
<dbReference type="Gene3D" id="1.10.10.60">
    <property type="entry name" value="Homeodomain-like"/>
    <property type="match status" value="1"/>
</dbReference>
<keyword evidence="8" id="KW-1133">Transmembrane helix</keyword>
<keyword evidence="8" id="KW-0812">Transmembrane</keyword>
<dbReference type="EMBL" id="JAIQCV010000011">
    <property type="protein sequence ID" value="KAH1048826.1"/>
    <property type="molecule type" value="Genomic_DNA"/>
</dbReference>
<reference evidence="10 11" key="1">
    <citation type="journal article" date="2021" name="Plant Biotechnol. J.">
        <title>Multi-omics assisted identification of the key and species-specific regulatory components of drought-tolerant mechanisms in Gossypium stocksii.</title>
        <authorList>
            <person name="Yu D."/>
            <person name="Ke L."/>
            <person name="Zhang D."/>
            <person name="Wu Y."/>
            <person name="Sun Y."/>
            <person name="Mei J."/>
            <person name="Sun J."/>
            <person name="Sun Y."/>
        </authorList>
    </citation>
    <scope>NUCLEOTIDE SEQUENCE [LARGE SCALE GENOMIC DNA]</scope>
    <source>
        <strain evidence="11">cv. E1</strain>
        <tissue evidence="10">Leaf</tissue>
    </source>
</reference>
<dbReference type="Pfam" id="PF06749">
    <property type="entry name" value="DUF1218"/>
    <property type="match status" value="1"/>
</dbReference>
<evidence type="ECO:0000313" key="10">
    <source>
        <dbReference type="EMBL" id="KAH1048826.1"/>
    </source>
</evidence>
<evidence type="ECO:0000256" key="5">
    <source>
        <dbReference type="ARBA" id="ARBA00023163"/>
    </source>
</evidence>
<evidence type="ECO:0000313" key="11">
    <source>
        <dbReference type="Proteomes" id="UP000828251"/>
    </source>
</evidence>
<organism evidence="10 11">
    <name type="scientific">Gossypium stocksii</name>
    <dbReference type="NCBI Taxonomy" id="47602"/>
    <lineage>
        <taxon>Eukaryota</taxon>
        <taxon>Viridiplantae</taxon>
        <taxon>Streptophyta</taxon>
        <taxon>Embryophyta</taxon>
        <taxon>Tracheophyta</taxon>
        <taxon>Spermatophyta</taxon>
        <taxon>Magnoliopsida</taxon>
        <taxon>eudicotyledons</taxon>
        <taxon>Gunneridae</taxon>
        <taxon>Pentapetalae</taxon>
        <taxon>rosids</taxon>
        <taxon>malvids</taxon>
        <taxon>Malvales</taxon>
        <taxon>Malvaceae</taxon>
        <taxon>Malvoideae</taxon>
        <taxon>Gossypium</taxon>
    </lineage>
</organism>
<dbReference type="InterPro" id="IPR009057">
    <property type="entry name" value="Homeodomain-like_sf"/>
</dbReference>
<keyword evidence="3" id="KW-0805">Transcription regulation</keyword>
<accession>A0A9D3ZMW5</accession>
<protein>
    <recommendedName>
        <fullName evidence="9">HTH myb-type domain-containing protein</fullName>
    </recommendedName>
</protein>
<dbReference type="SUPFAM" id="SSF46689">
    <property type="entry name" value="Homeodomain-like"/>
    <property type="match status" value="1"/>
</dbReference>
<gene>
    <name evidence="10" type="ORF">J1N35_039610</name>
</gene>
<comment type="similarity">
    <text evidence="2">Belongs to the MYB-CC family.</text>
</comment>
<dbReference type="InterPro" id="IPR006447">
    <property type="entry name" value="Myb_dom_plants"/>
</dbReference>
<evidence type="ECO:0000256" key="7">
    <source>
        <dbReference type="SAM" id="MobiDB-lite"/>
    </source>
</evidence>
<evidence type="ECO:0000256" key="6">
    <source>
        <dbReference type="ARBA" id="ARBA00023242"/>
    </source>
</evidence>
<dbReference type="PANTHER" id="PTHR31499">
    <property type="entry name" value="MYB FAMILY TRANSCRIPTION FACTOR PHL11"/>
    <property type="match status" value="1"/>
</dbReference>
<feature type="transmembrane region" description="Helical" evidence="8">
    <location>
        <begin position="307"/>
        <end position="327"/>
    </location>
</feature>
<dbReference type="FunFam" id="1.10.10.60:FF:000002">
    <property type="entry name" value="Myb family transcription factor"/>
    <property type="match status" value="1"/>
</dbReference>
<feature type="transmembrane region" description="Helical" evidence="8">
    <location>
        <begin position="273"/>
        <end position="295"/>
    </location>
</feature>
<dbReference type="GO" id="GO:0005634">
    <property type="term" value="C:nucleus"/>
    <property type="evidence" value="ECO:0007669"/>
    <property type="project" value="UniProtKB-SubCell"/>
</dbReference>
<evidence type="ECO:0000256" key="8">
    <source>
        <dbReference type="SAM" id="Phobius"/>
    </source>
</evidence>
<dbReference type="AlphaFoldDB" id="A0A9D3ZMW5"/>
<feature type="compositionally biased region" description="Basic and acidic residues" evidence="7">
    <location>
        <begin position="143"/>
        <end position="158"/>
    </location>
</feature>
<feature type="transmembrane region" description="Helical" evidence="8">
    <location>
        <begin position="361"/>
        <end position="384"/>
    </location>
</feature>
<dbReference type="Pfam" id="PF00249">
    <property type="entry name" value="Myb_DNA-binding"/>
    <property type="match status" value="1"/>
</dbReference>
<evidence type="ECO:0000256" key="3">
    <source>
        <dbReference type="ARBA" id="ARBA00023015"/>
    </source>
</evidence>
<keyword evidence="11" id="KW-1185">Reference proteome</keyword>
<dbReference type="NCBIfam" id="TIGR01557">
    <property type="entry name" value="myb_SHAQKYF"/>
    <property type="match status" value="1"/>
</dbReference>
<dbReference type="InterPro" id="IPR017930">
    <property type="entry name" value="Myb_dom"/>
</dbReference>
<keyword evidence="5" id="KW-0804">Transcription</keyword>
<dbReference type="PANTHER" id="PTHR31499:SF80">
    <property type="entry name" value="HTH MYB-TYPE DOMAIN-CONTAINING PROTEIN"/>
    <property type="match status" value="1"/>
</dbReference>
<proteinExistence type="inferred from homology"/>
<dbReference type="InterPro" id="IPR025756">
    <property type="entry name" value="Myb_CC_LHEQLE"/>
</dbReference>
<keyword evidence="4" id="KW-0175">Coiled coil</keyword>
<keyword evidence="6" id="KW-0539">Nucleus</keyword>
<feature type="domain" description="HTH myb-type" evidence="9">
    <location>
        <begin position="86"/>
        <end position="139"/>
    </location>
</feature>
<evidence type="ECO:0000256" key="2">
    <source>
        <dbReference type="ARBA" id="ARBA00006783"/>
    </source>
</evidence>